<dbReference type="InterPro" id="IPR015943">
    <property type="entry name" value="WD40/YVTN_repeat-like_dom_sf"/>
</dbReference>
<reference evidence="4 5" key="1">
    <citation type="submission" date="2016-06" db="EMBL/GenBank/DDBJ databases">
        <title>Comparative genomics of the ectomycorrhizal sister species Rhizopogon vinicolor and Rhizopogon vesiculosus (Basidiomycota: Boletales) reveals a divergence of the mating type B locus.</title>
        <authorList>
            <consortium name="DOE Joint Genome Institute"/>
            <person name="Mujic A.B."/>
            <person name="Kuo A."/>
            <person name="Tritt A."/>
            <person name="Lipzen A."/>
            <person name="Chen C."/>
            <person name="Johnson J."/>
            <person name="Sharma A."/>
            <person name="Barry K."/>
            <person name="Grigoriev I.V."/>
            <person name="Spatafora J.W."/>
        </authorList>
    </citation>
    <scope>NUCLEOTIDE SEQUENCE [LARGE SCALE GENOMIC DNA]</scope>
    <source>
        <strain evidence="4 5">AM-OR11-026</strain>
    </source>
</reference>
<proteinExistence type="predicted"/>
<dbReference type="Proteomes" id="UP000092154">
    <property type="component" value="Unassembled WGS sequence"/>
</dbReference>
<dbReference type="InterPro" id="IPR020472">
    <property type="entry name" value="WD40_PAC1"/>
</dbReference>
<dbReference type="PRINTS" id="PR00320">
    <property type="entry name" value="GPROTEINBRPT"/>
</dbReference>
<keyword evidence="1 3" id="KW-0853">WD repeat</keyword>
<dbReference type="SMART" id="SM00320">
    <property type="entry name" value="WD40"/>
    <property type="match status" value="6"/>
</dbReference>
<dbReference type="EMBL" id="KV448353">
    <property type="protein sequence ID" value="OAX37428.1"/>
    <property type="molecule type" value="Genomic_DNA"/>
</dbReference>
<feature type="repeat" description="WD" evidence="3">
    <location>
        <begin position="141"/>
        <end position="182"/>
    </location>
</feature>
<keyword evidence="5" id="KW-1185">Reference proteome</keyword>
<dbReference type="PANTHER" id="PTHR19879">
    <property type="entry name" value="TRANSCRIPTION INITIATION FACTOR TFIID"/>
    <property type="match status" value="1"/>
</dbReference>
<feature type="repeat" description="WD" evidence="3">
    <location>
        <begin position="94"/>
        <end position="129"/>
    </location>
</feature>
<keyword evidence="2" id="KW-0677">Repeat</keyword>
<dbReference type="InterPro" id="IPR019775">
    <property type="entry name" value="WD40_repeat_CS"/>
</dbReference>
<dbReference type="OrthoDB" id="674604at2759"/>
<evidence type="ECO:0000256" key="3">
    <source>
        <dbReference type="PROSITE-ProRule" id="PRU00221"/>
    </source>
</evidence>
<dbReference type="PROSITE" id="PS50294">
    <property type="entry name" value="WD_REPEATS_REGION"/>
    <property type="match status" value="6"/>
</dbReference>
<protein>
    <submittedName>
        <fullName evidence="4">WD40 repeat-like protein</fullName>
    </submittedName>
</protein>
<dbReference type="CDD" id="cd00200">
    <property type="entry name" value="WD40"/>
    <property type="match status" value="1"/>
</dbReference>
<dbReference type="STRING" id="1314800.A0A1B7MXS8"/>
<dbReference type="InParanoid" id="A0A1B7MXS8"/>
<sequence length="264" mass="29341">MVLLCRNTLDGHSLRVWSISTFPDNERVVTASDDGDVIVWKFRTQEKEHYWHHDSEGATAVAVSPDGRMVVSGGRNGSLQLWDAGSGDRLPGPWKQHEQRVWSVSWSPDGRRIASCSADGTLIIWNARSRLPSGEALLGPLQTGHDNVRAITYCPNGGKVATGGHDSTIKIWNDTTGALQATLYGHTNRVSSVAWTKDGSRVISGSVDRTVRVWDYLKEQTVHEIQEHTDAINYISVSDHMFATTSADHTIYLWDLKTYQRLDG</sequence>
<gene>
    <name evidence="4" type="ORF">K503DRAFT_237294</name>
</gene>
<dbReference type="Gene3D" id="2.130.10.10">
    <property type="entry name" value="YVTN repeat-like/Quinoprotein amine dehydrogenase"/>
    <property type="match status" value="2"/>
</dbReference>
<accession>A0A1B7MXS8</accession>
<feature type="repeat" description="WD" evidence="3">
    <location>
        <begin position="9"/>
        <end position="50"/>
    </location>
</feature>
<evidence type="ECO:0000256" key="2">
    <source>
        <dbReference type="ARBA" id="ARBA00022737"/>
    </source>
</evidence>
<dbReference type="AlphaFoldDB" id="A0A1B7MXS8"/>
<feature type="repeat" description="WD" evidence="3">
    <location>
        <begin position="225"/>
        <end position="264"/>
    </location>
</feature>
<dbReference type="SUPFAM" id="SSF50978">
    <property type="entry name" value="WD40 repeat-like"/>
    <property type="match status" value="1"/>
</dbReference>
<dbReference type="PROSITE" id="PS00678">
    <property type="entry name" value="WD_REPEATS_1"/>
    <property type="match status" value="1"/>
</dbReference>
<dbReference type="InterPro" id="IPR001680">
    <property type="entry name" value="WD40_rpt"/>
</dbReference>
<dbReference type="PANTHER" id="PTHR19879:SF9">
    <property type="entry name" value="TRANSCRIPTION INITIATION FACTOR TFIID SUBUNIT 5"/>
    <property type="match status" value="1"/>
</dbReference>
<evidence type="ECO:0000313" key="5">
    <source>
        <dbReference type="Proteomes" id="UP000092154"/>
    </source>
</evidence>
<dbReference type="PROSITE" id="PS50082">
    <property type="entry name" value="WD_REPEATS_2"/>
    <property type="match status" value="6"/>
</dbReference>
<organism evidence="4 5">
    <name type="scientific">Rhizopogon vinicolor AM-OR11-026</name>
    <dbReference type="NCBI Taxonomy" id="1314800"/>
    <lineage>
        <taxon>Eukaryota</taxon>
        <taxon>Fungi</taxon>
        <taxon>Dikarya</taxon>
        <taxon>Basidiomycota</taxon>
        <taxon>Agaricomycotina</taxon>
        <taxon>Agaricomycetes</taxon>
        <taxon>Agaricomycetidae</taxon>
        <taxon>Boletales</taxon>
        <taxon>Suillineae</taxon>
        <taxon>Rhizopogonaceae</taxon>
        <taxon>Rhizopogon</taxon>
    </lineage>
</organism>
<evidence type="ECO:0000256" key="1">
    <source>
        <dbReference type="ARBA" id="ARBA00022574"/>
    </source>
</evidence>
<evidence type="ECO:0000313" key="4">
    <source>
        <dbReference type="EMBL" id="OAX37428.1"/>
    </source>
</evidence>
<dbReference type="InterPro" id="IPR036322">
    <property type="entry name" value="WD40_repeat_dom_sf"/>
</dbReference>
<feature type="repeat" description="WD" evidence="3">
    <location>
        <begin position="183"/>
        <end position="224"/>
    </location>
</feature>
<feature type="repeat" description="WD" evidence="3">
    <location>
        <begin position="51"/>
        <end position="92"/>
    </location>
</feature>
<name>A0A1B7MXS8_9AGAM</name>
<dbReference type="Pfam" id="PF00400">
    <property type="entry name" value="WD40"/>
    <property type="match status" value="6"/>
</dbReference>